<reference evidence="2" key="1">
    <citation type="journal article" date="2014" name="Nat. Genet.">
        <title>A reference genome for common bean and genome-wide analysis of dual domestications.</title>
        <authorList>
            <person name="Schmutz J."/>
            <person name="McClean P.E."/>
            <person name="Mamidi S."/>
            <person name="Wu G.A."/>
            <person name="Cannon S.B."/>
            <person name="Grimwood J."/>
            <person name="Jenkins J."/>
            <person name="Shu S."/>
            <person name="Song Q."/>
            <person name="Chavarro C."/>
            <person name="Torres-Torres M."/>
            <person name="Geffroy V."/>
            <person name="Moghaddam S.M."/>
            <person name="Gao D."/>
            <person name="Abernathy B."/>
            <person name="Barry K."/>
            <person name="Blair M."/>
            <person name="Brick M.A."/>
            <person name="Chovatia M."/>
            <person name="Gepts P."/>
            <person name="Goodstein D.M."/>
            <person name="Gonzales M."/>
            <person name="Hellsten U."/>
            <person name="Hyten D.L."/>
            <person name="Jia G."/>
            <person name="Kelly J.D."/>
            <person name="Kudrna D."/>
            <person name="Lee R."/>
            <person name="Richard M.M."/>
            <person name="Miklas P.N."/>
            <person name="Osorno J.M."/>
            <person name="Rodrigues J."/>
            <person name="Thareau V."/>
            <person name="Urrea C.A."/>
            <person name="Wang M."/>
            <person name="Yu Y."/>
            <person name="Zhang M."/>
            <person name="Wing R.A."/>
            <person name="Cregan P.B."/>
            <person name="Rokhsar D.S."/>
            <person name="Jackson S.A."/>
        </authorList>
    </citation>
    <scope>NUCLEOTIDE SEQUENCE [LARGE SCALE GENOMIC DNA]</scope>
    <source>
        <strain evidence="2">cv. G19833</strain>
    </source>
</reference>
<dbReference type="Proteomes" id="UP000000226">
    <property type="component" value="Chromosome 1"/>
</dbReference>
<dbReference type="AlphaFoldDB" id="V7CYP9"/>
<accession>V7CYP9</accession>
<gene>
    <name evidence="1" type="ORF">PHAVU_001G118400g</name>
</gene>
<name>V7CYP9_PHAVU</name>
<dbReference type="Gramene" id="ESW34031">
    <property type="protein sequence ID" value="ESW34031"/>
    <property type="gene ID" value="PHAVU_001G118400g"/>
</dbReference>
<evidence type="ECO:0000313" key="1">
    <source>
        <dbReference type="EMBL" id="ESW34031.1"/>
    </source>
</evidence>
<sequence>MFGRCLAFGSHIPRSKASRFSWEVLLQQILQHIPSCKISKHENLLAFRILESTWTNAMSTYKYRLF</sequence>
<dbReference type="EMBL" id="CM002288">
    <property type="protein sequence ID" value="ESW34031.1"/>
    <property type="molecule type" value="Genomic_DNA"/>
</dbReference>
<protein>
    <submittedName>
        <fullName evidence="1">Uncharacterized protein</fullName>
    </submittedName>
</protein>
<evidence type="ECO:0000313" key="2">
    <source>
        <dbReference type="Proteomes" id="UP000000226"/>
    </source>
</evidence>
<organism evidence="1 2">
    <name type="scientific">Phaseolus vulgaris</name>
    <name type="common">Kidney bean</name>
    <name type="synonym">French bean</name>
    <dbReference type="NCBI Taxonomy" id="3885"/>
    <lineage>
        <taxon>Eukaryota</taxon>
        <taxon>Viridiplantae</taxon>
        <taxon>Streptophyta</taxon>
        <taxon>Embryophyta</taxon>
        <taxon>Tracheophyta</taxon>
        <taxon>Spermatophyta</taxon>
        <taxon>Magnoliopsida</taxon>
        <taxon>eudicotyledons</taxon>
        <taxon>Gunneridae</taxon>
        <taxon>Pentapetalae</taxon>
        <taxon>rosids</taxon>
        <taxon>fabids</taxon>
        <taxon>Fabales</taxon>
        <taxon>Fabaceae</taxon>
        <taxon>Papilionoideae</taxon>
        <taxon>50 kb inversion clade</taxon>
        <taxon>NPAAA clade</taxon>
        <taxon>indigoferoid/millettioid clade</taxon>
        <taxon>Phaseoleae</taxon>
        <taxon>Phaseolus</taxon>
    </lineage>
</organism>
<proteinExistence type="predicted"/>
<keyword evidence="2" id="KW-1185">Reference proteome</keyword>